<comment type="subcellular location">
    <subcellularLocation>
        <location evidence="2">Cell membrane</location>
        <topology evidence="2">Lipid-anchor</topology>
    </subcellularLocation>
</comment>
<keyword evidence="2" id="KW-0732">Signal</keyword>
<dbReference type="EMBL" id="SACR01000002">
    <property type="protein sequence ID" value="RVU47725.1"/>
    <property type="molecule type" value="Genomic_DNA"/>
</dbReference>
<gene>
    <name evidence="4" type="ORF">EOE66_08335</name>
</gene>
<feature type="chain" id="PRO_5018812528" evidence="2">
    <location>
        <begin position="29"/>
        <end position="485"/>
    </location>
</feature>
<keyword evidence="2" id="KW-0472">Membrane</keyword>
<feature type="signal peptide" evidence="2">
    <location>
        <begin position="1"/>
        <end position="28"/>
    </location>
</feature>
<evidence type="ECO:0000256" key="3">
    <source>
        <dbReference type="SAM" id="MobiDB-lite"/>
    </source>
</evidence>
<protein>
    <submittedName>
        <fullName evidence="4">Efflux transporter outer membrane subunit</fullName>
    </submittedName>
</protein>
<dbReference type="SUPFAM" id="SSF56954">
    <property type="entry name" value="Outer membrane efflux proteins (OEP)"/>
    <property type="match status" value="1"/>
</dbReference>
<keyword evidence="2" id="KW-0812">Transmembrane</keyword>
<keyword evidence="2" id="KW-0449">Lipoprotein</keyword>
<dbReference type="PROSITE" id="PS51257">
    <property type="entry name" value="PROKAR_LIPOPROTEIN"/>
    <property type="match status" value="1"/>
</dbReference>
<dbReference type="InterPro" id="IPR003423">
    <property type="entry name" value="OMP_efflux"/>
</dbReference>
<dbReference type="PANTHER" id="PTHR30203:SF29">
    <property type="entry name" value="PROTEIN CYAE"/>
    <property type="match status" value="1"/>
</dbReference>
<proteinExistence type="inferred from homology"/>
<dbReference type="GO" id="GO:0015562">
    <property type="term" value="F:efflux transmembrane transporter activity"/>
    <property type="evidence" value="ECO:0007669"/>
    <property type="project" value="InterPro"/>
</dbReference>
<organism evidence="4 5">
    <name type="scientific">Rubrivivax rivuli</name>
    <dbReference type="NCBI Taxonomy" id="1862385"/>
    <lineage>
        <taxon>Bacteria</taxon>
        <taxon>Pseudomonadati</taxon>
        <taxon>Pseudomonadota</taxon>
        <taxon>Betaproteobacteria</taxon>
        <taxon>Burkholderiales</taxon>
        <taxon>Sphaerotilaceae</taxon>
        <taxon>Rubrivivax</taxon>
    </lineage>
</organism>
<feature type="region of interest" description="Disordered" evidence="3">
    <location>
        <begin position="28"/>
        <end position="51"/>
    </location>
</feature>
<comment type="caution">
    <text evidence="4">The sequence shown here is derived from an EMBL/GenBank/DDBJ whole genome shotgun (WGS) entry which is preliminary data.</text>
</comment>
<reference evidence="4 5" key="1">
    <citation type="submission" date="2019-01" db="EMBL/GenBank/DDBJ databases">
        <authorList>
            <person name="Chen W.-M."/>
        </authorList>
    </citation>
    <scope>NUCLEOTIDE SEQUENCE [LARGE SCALE GENOMIC DNA]</scope>
    <source>
        <strain evidence="4 5">KYPY4</strain>
    </source>
</reference>
<dbReference type="Proteomes" id="UP000285575">
    <property type="component" value="Unassembled WGS sequence"/>
</dbReference>
<dbReference type="GO" id="GO:0005886">
    <property type="term" value="C:plasma membrane"/>
    <property type="evidence" value="ECO:0007669"/>
    <property type="project" value="UniProtKB-SubCell"/>
</dbReference>
<evidence type="ECO:0000256" key="2">
    <source>
        <dbReference type="RuleBase" id="RU362097"/>
    </source>
</evidence>
<accession>A0A437RMC5</accession>
<dbReference type="Gene3D" id="1.20.1600.10">
    <property type="entry name" value="Outer membrane efflux proteins (OEP)"/>
    <property type="match status" value="1"/>
</dbReference>
<keyword evidence="5" id="KW-1185">Reference proteome</keyword>
<keyword evidence="2" id="KW-0564">Palmitate</keyword>
<dbReference type="Gene3D" id="2.20.200.10">
    <property type="entry name" value="Outer membrane efflux proteins (OEP)"/>
    <property type="match status" value="1"/>
</dbReference>
<comment type="similarity">
    <text evidence="1 2">Belongs to the outer membrane factor (OMF) (TC 1.B.17) family.</text>
</comment>
<evidence type="ECO:0000313" key="5">
    <source>
        <dbReference type="Proteomes" id="UP000285575"/>
    </source>
</evidence>
<dbReference type="NCBIfam" id="TIGR01845">
    <property type="entry name" value="outer_NodT"/>
    <property type="match status" value="1"/>
</dbReference>
<dbReference type="InterPro" id="IPR010131">
    <property type="entry name" value="MdtP/NodT-like"/>
</dbReference>
<dbReference type="Pfam" id="PF02321">
    <property type="entry name" value="OEP"/>
    <property type="match status" value="2"/>
</dbReference>
<sequence length="485" mass="49302">MTSRALHLLAAAAALALLSACATGAAPAADAPPPPLPAAWQAPLPTPGSSASADLLQGSAWWASFQAPELPGLIDAAQAASPTLAAARARIERARATRTAAAAALLPQVDAVAGAQSGRSVPRQPAAGSASLGLQAAWEIDIFGGASAGREAAQARLEAAQVGWHDARAAVAAEVASSYIAYRGCTAQAAQAGLDAASREETARLTGLSAQAGFAAPADAALARAGAAQARSTLVARRAQCETLLKSLVELTGLAELELRQRLTAPAAAGHASVPQPAAWAVSALPAELLRRRPDLAEAERTVLAAAGDRRSAEASERPQLRLSGNLAAASFRSAGVSSNGSTWSLGPLQLSLPVFDGGSRAANSAAARAEYEAAVAAYQGQVRRAVREVEAALVALDASASRQRDAEAAARDFQAALQATQARQRSGLASLFDLEDARRLALQAQSALVELQTDRASAWITLYRALGGGFVPDPQPPAAPAPAR</sequence>
<evidence type="ECO:0000256" key="1">
    <source>
        <dbReference type="ARBA" id="ARBA00007613"/>
    </source>
</evidence>
<dbReference type="RefSeq" id="WP_128228186.1">
    <property type="nucleotide sequence ID" value="NZ_SACR01000002.1"/>
</dbReference>
<dbReference type="OrthoDB" id="9770517at2"/>
<dbReference type="PANTHER" id="PTHR30203">
    <property type="entry name" value="OUTER MEMBRANE CATION EFFLUX PROTEIN"/>
    <property type="match status" value="1"/>
</dbReference>
<evidence type="ECO:0000313" key="4">
    <source>
        <dbReference type="EMBL" id="RVU47725.1"/>
    </source>
</evidence>
<keyword evidence="2" id="KW-1134">Transmembrane beta strand</keyword>
<dbReference type="AlphaFoldDB" id="A0A437RMC5"/>
<name>A0A437RMC5_9BURK</name>